<dbReference type="SUPFAM" id="SSF52540">
    <property type="entry name" value="P-loop containing nucleoside triphosphate hydrolases"/>
    <property type="match status" value="1"/>
</dbReference>
<organism evidence="6 7">
    <name type="scientific">Burkholderia gladioli</name>
    <name type="common">Pseudomonas marginata</name>
    <name type="synonym">Phytomonas marginata</name>
    <dbReference type="NCBI Taxonomy" id="28095"/>
    <lineage>
        <taxon>Bacteria</taxon>
        <taxon>Pseudomonadati</taxon>
        <taxon>Pseudomonadota</taxon>
        <taxon>Betaproteobacteria</taxon>
        <taxon>Burkholderiales</taxon>
        <taxon>Burkholderiaceae</taxon>
        <taxon>Burkholderia</taxon>
    </lineage>
</organism>
<dbReference type="InterPro" id="IPR027417">
    <property type="entry name" value="P-loop_NTPase"/>
</dbReference>
<proteinExistence type="inferred from homology"/>
<dbReference type="Gene3D" id="3.30.450.90">
    <property type="match status" value="1"/>
</dbReference>
<evidence type="ECO:0000256" key="1">
    <source>
        <dbReference type="ARBA" id="ARBA00006611"/>
    </source>
</evidence>
<dbReference type="Pfam" id="PF00437">
    <property type="entry name" value="T2SSE"/>
    <property type="match status" value="1"/>
</dbReference>
<reference evidence="6 7" key="1">
    <citation type="submission" date="2014-04" db="EMBL/GenBank/DDBJ databases">
        <authorList>
            <person name="Bishop-Lilly K.A."/>
            <person name="Broomall S.M."/>
            <person name="Chain P.S."/>
            <person name="Chertkov O."/>
            <person name="Coyne S.R."/>
            <person name="Daligault H.E."/>
            <person name="Davenport K.W."/>
            <person name="Erkkila T."/>
            <person name="Frey K.G."/>
            <person name="Gibbons H.S."/>
            <person name="Gu W."/>
            <person name="Jaissle J."/>
            <person name="Johnson S.L."/>
            <person name="Koroleva G.I."/>
            <person name="Ladner J.T."/>
            <person name="Lo C.-C."/>
            <person name="Minogue T.D."/>
            <person name="Munk C."/>
            <person name="Palacios G.F."/>
            <person name="Redden C.L."/>
            <person name="Rosenzweig C.N."/>
            <person name="Scholz M.B."/>
            <person name="Teshima H."/>
            <person name="Xu Y."/>
        </authorList>
    </citation>
    <scope>NUCLEOTIDE SEQUENCE [LARGE SCALE GENOMIC DNA]</scope>
    <source>
        <strain evidence="7">gladioli</strain>
    </source>
</reference>
<dbReference type="InterPro" id="IPR001482">
    <property type="entry name" value="T2SS/T4SS_dom"/>
</dbReference>
<feature type="domain" description="Bacterial type II secretion system protein E" evidence="5">
    <location>
        <begin position="277"/>
        <end position="543"/>
    </location>
</feature>
<comment type="similarity">
    <text evidence="1">Belongs to the GSP E family.</text>
</comment>
<evidence type="ECO:0000256" key="4">
    <source>
        <dbReference type="SAM" id="MobiDB-lite"/>
    </source>
</evidence>
<dbReference type="RefSeq" id="WP_036057491.1">
    <property type="nucleotide sequence ID" value="NZ_JAHPMB010000026.1"/>
</dbReference>
<dbReference type="AlphaFoldDB" id="A0AAW3FAZ0"/>
<dbReference type="GO" id="GO:0005524">
    <property type="term" value="F:ATP binding"/>
    <property type="evidence" value="ECO:0007669"/>
    <property type="project" value="UniProtKB-KW"/>
</dbReference>
<accession>A0AAW3FAZ0</accession>
<dbReference type="GO" id="GO:0016887">
    <property type="term" value="F:ATP hydrolysis activity"/>
    <property type="evidence" value="ECO:0007669"/>
    <property type="project" value="TreeGrafter"/>
</dbReference>
<name>A0AAW3FAZ0_BURGA</name>
<evidence type="ECO:0000256" key="3">
    <source>
        <dbReference type="ARBA" id="ARBA00022840"/>
    </source>
</evidence>
<keyword evidence="3" id="KW-0067">ATP-binding</keyword>
<gene>
    <name evidence="6" type="ORF">DM48_7877</name>
</gene>
<feature type="region of interest" description="Disordered" evidence="4">
    <location>
        <begin position="247"/>
        <end position="267"/>
    </location>
</feature>
<evidence type="ECO:0000259" key="5">
    <source>
        <dbReference type="Pfam" id="PF00437"/>
    </source>
</evidence>
<dbReference type="GO" id="GO:0005886">
    <property type="term" value="C:plasma membrane"/>
    <property type="evidence" value="ECO:0007669"/>
    <property type="project" value="TreeGrafter"/>
</dbReference>
<evidence type="ECO:0000256" key="2">
    <source>
        <dbReference type="ARBA" id="ARBA00022741"/>
    </source>
</evidence>
<comment type="caution">
    <text evidence="6">The sequence shown here is derived from an EMBL/GenBank/DDBJ whole genome shotgun (WGS) entry which is preliminary data.</text>
</comment>
<dbReference type="PANTHER" id="PTHR30258:SF3">
    <property type="entry name" value="SLL1921 PROTEIN"/>
    <property type="match status" value="1"/>
</dbReference>
<dbReference type="Proteomes" id="UP000029590">
    <property type="component" value="Unassembled WGS sequence"/>
</dbReference>
<dbReference type="PANTHER" id="PTHR30258">
    <property type="entry name" value="TYPE II SECRETION SYSTEM PROTEIN GSPE-RELATED"/>
    <property type="match status" value="1"/>
</dbReference>
<dbReference type="EMBL" id="JPGG01000012">
    <property type="protein sequence ID" value="KGC20257.1"/>
    <property type="molecule type" value="Genomic_DNA"/>
</dbReference>
<dbReference type="Gene3D" id="3.40.50.300">
    <property type="entry name" value="P-loop containing nucleotide triphosphate hydrolases"/>
    <property type="match status" value="1"/>
</dbReference>
<sequence length="579" mass="63815">MKGLLSRSRLPVLDEANVAPSALGPAFVPTLPPTLKSYVHLEHVGDQWEIRVAAGHEFDAGFLTWLGDLDHHGVTYLKECVDLDNLVNRQSGERMSSADPDVSPPMREAVIRFFELTDAAGASDVHWHLGRDTLQTLVRIDGDRYVVGAWSKTAADGQQVLRAVMELAHNKPTEYKTQEFQNGTIDGRKIPGSALENIRVNRGPADPAAFGGQYMVCRLQPDVHASARRRVDPAMAARLLDLRVPPRPSERLRGVSQRNNEPAGAPKSRFEVARDVLAAAGLDERQIDLAVRILAGKGLVITTGPTGSGKSTLQHALMTYKAELDPTKAQISIEDPPEKPLAWAVTLAVTPDHPFDLLQKETLRMDPNIVQIGEARDFVTTMAGFTAARSGRLTFETMHVDDPLEVFDRMRDFDFERLSPRVTCNHRLITGIIGRRLFPRLCQECRVPLATAGDDALPGYLREDLRAWGTLAQVHLKGPGCDACHRKGITGRVTVTEVIRTDAALMRDLRELSLADAAQRHRARKDTDRAMIHRAIDYVLAGKVDPLELGEHLTIERPDDVYGPGVYGADGMALKGDDQ</sequence>
<keyword evidence="2" id="KW-0547">Nucleotide-binding</keyword>
<protein>
    <submittedName>
        <fullName evidence="6">Type II/IV secretion system family protein</fullName>
    </submittedName>
</protein>
<evidence type="ECO:0000313" key="6">
    <source>
        <dbReference type="EMBL" id="KGC20257.1"/>
    </source>
</evidence>
<evidence type="ECO:0000313" key="7">
    <source>
        <dbReference type="Proteomes" id="UP000029590"/>
    </source>
</evidence>